<evidence type="ECO:0000256" key="2">
    <source>
        <dbReference type="SAM" id="MobiDB-lite"/>
    </source>
</evidence>
<sequence length="188" mass="20224">MPVLEDGRAPVEVGPSQNPIASGHGGTARNTTVPVARPGGDVVRRTRICSMLYGMSAEQRIAEHLAVSERGEVRVGENGMRWRVTTPDSVHSDAADPEMLYAAALASCLHQSVVLEASKEGVPTESSRVRATVTLKLVQEKFTMQAAVAVELPGTDDNTARSIQQRAWQSCPMTRNIDITFEEQPSGA</sequence>
<dbReference type="GO" id="GO:0006979">
    <property type="term" value="P:response to oxidative stress"/>
    <property type="evidence" value="ECO:0007669"/>
    <property type="project" value="InterPro"/>
</dbReference>
<accession>A0A073B2N3</accession>
<evidence type="ECO:0000256" key="1">
    <source>
        <dbReference type="ARBA" id="ARBA00007378"/>
    </source>
</evidence>
<dbReference type="SUPFAM" id="SSF82784">
    <property type="entry name" value="OsmC-like"/>
    <property type="match status" value="1"/>
</dbReference>
<dbReference type="InterPro" id="IPR003718">
    <property type="entry name" value="OsmC/Ohr_fam"/>
</dbReference>
<proteinExistence type="inferred from homology"/>
<dbReference type="InterPro" id="IPR036102">
    <property type="entry name" value="OsmC/Ohrsf"/>
</dbReference>
<dbReference type="Pfam" id="PF02566">
    <property type="entry name" value="OsmC"/>
    <property type="match status" value="1"/>
</dbReference>
<evidence type="ECO:0000313" key="4">
    <source>
        <dbReference type="Proteomes" id="UP000031419"/>
    </source>
</evidence>
<dbReference type="InterPro" id="IPR015946">
    <property type="entry name" value="KH_dom-like_a/b"/>
</dbReference>
<comment type="caution">
    <text evidence="3">The sequence shown here is derived from an EMBL/GenBank/DDBJ whole genome shotgun (WGS) entry which is preliminary data.</text>
</comment>
<dbReference type="eggNOG" id="COG1764">
    <property type="taxonomic scope" value="Bacteria"/>
</dbReference>
<organism evidence="3 4">
    <name type="scientific">Saccharopolyspora rectivirgula</name>
    <dbReference type="NCBI Taxonomy" id="28042"/>
    <lineage>
        <taxon>Bacteria</taxon>
        <taxon>Bacillati</taxon>
        <taxon>Actinomycetota</taxon>
        <taxon>Actinomycetes</taxon>
        <taxon>Pseudonocardiales</taxon>
        <taxon>Pseudonocardiaceae</taxon>
        <taxon>Saccharopolyspora</taxon>
    </lineage>
</organism>
<reference evidence="3 4" key="1">
    <citation type="submission" date="2014-06" db="EMBL/GenBank/DDBJ databases">
        <title>Saccharopolyspora rectivirgula DSM-43113 Genome sequencing.</title>
        <authorList>
            <person name="Barrera C."/>
            <person name="Millon L."/>
            <person name="Rognon B."/>
            <person name="Zaugg C."/>
            <person name="Monod M."/>
        </authorList>
    </citation>
    <scope>NUCLEOTIDE SEQUENCE [LARGE SCALE GENOMIC DNA]</scope>
    <source>
        <strain evidence="3 4">DSM 43113</strain>
    </source>
</reference>
<dbReference type="AlphaFoldDB" id="A0A073B2N3"/>
<dbReference type="EMBL" id="JNVU01000005">
    <property type="protein sequence ID" value="KEI45880.1"/>
    <property type="molecule type" value="Genomic_DNA"/>
</dbReference>
<evidence type="ECO:0000313" key="3">
    <source>
        <dbReference type="EMBL" id="KEI45880.1"/>
    </source>
</evidence>
<dbReference type="Proteomes" id="UP000031419">
    <property type="component" value="Unassembled WGS sequence"/>
</dbReference>
<dbReference type="STRING" id="28042.GU90_01375"/>
<evidence type="ECO:0008006" key="5">
    <source>
        <dbReference type="Google" id="ProtNLM"/>
    </source>
</evidence>
<dbReference type="Gene3D" id="3.30.300.20">
    <property type="match status" value="1"/>
</dbReference>
<gene>
    <name evidence="3" type="ORF">GU90_01375</name>
</gene>
<comment type="similarity">
    <text evidence="1">Belongs to the OsmC/Ohr family.</text>
</comment>
<dbReference type="PANTHER" id="PTHR33797:SF2">
    <property type="entry name" value="ORGANIC HYDROPEROXIDE RESISTANCE PROTEIN-LIKE"/>
    <property type="match status" value="1"/>
</dbReference>
<keyword evidence="4" id="KW-1185">Reference proteome</keyword>
<name>A0A073B2N3_9PSEU</name>
<feature type="region of interest" description="Disordered" evidence="2">
    <location>
        <begin position="1"/>
        <end position="38"/>
    </location>
</feature>
<dbReference type="InterPro" id="IPR019953">
    <property type="entry name" value="OHR"/>
</dbReference>
<protein>
    <recommendedName>
        <fullName evidence="5">Osmotically inducible protein OsmC</fullName>
    </recommendedName>
</protein>
<dbReference type="PANTHER" id="PTHR33797">
    <property type="entry name" value="ORGANIC HYDROPEROXIDE RESISTANCE PROTEIN-LIKE"/>
    <property type="match status" value="1"/>
</dbReference>